<dbReference type="PANTHER" id="PTHR31234:SF2">
    <property type="entry name" value="OS05G0199100 PROTEIN"/>
    <property type="match status" value="1"/>
</dbReference>
<gene>
    <name evidence="5" type="ORF">STAS_10572</name>
</gene>
<dbReference type="OrthoDB" id="1894389at2759"/>
<protein>
    <submittedName>
        <fullName evidence="5">Late embryogenesis abundant protein</fullName>
    </submittedName>
</protein>
<accession>A0A5A7PNZ6</accession>
<dbReference type="EMBL" id="BKCP01004872">
    <property type="protein sequence ID" value="GER34351.1"/>
    <property type="molecule type" value="Genomic_DNA"/>
</dbReference>
<dbReference type="PANTHER" id="PTHR31234">
    <property type="entry name" value="LATE EMBRYOGENESIS ABUNDANT (LEA) HYDROXYPROLINE-RICH GLYCOPROTEIN FAMILY"/>
    <property type="match status" value="1"/>
</dbReference>
<dbReference type="InterPro" id="IPR044839">
    <property type="entry name" value="NDR1-like"/>
</dbReference>
<evidence type="ECO:0000313" key="5">
    <source>
        <dbReference type="EMBL" id="GER34351.1"/>
    </source>
</evidence>
<reference evidence="6" key="1">
    <citation type="journal article" date="2019" name="Curr. Biol.">
        <title>Genome Sequence of Striga asiatica Provides Insight into the Evolution of Plant Parasitism.</title>
        <authorList>
            <person name="Yoshida S."/>
            <person name="Kim S."/>
            <person name="Wafula E.K."/>
            <person name="Tanskanen J."/>
            <person name="Kim Y.M."/>
            <person name="Honaas L."/>
            <person name="Yang Z."/>
            <person name="Spallek T."/>
            <person name="Conn C.E."/>
            <person name="Ichihashi Y."/>
            <person name="Cheong K."/>
            <person name="Cui S."/>
            <person name="Der J.P."/>
            <person name="Gundlach H."/>
            <person name="Jiao Y."/>
            <person name="Hori C."/>
            <person name="Ishida J.K."/>
            <person name="Kasahara H."/>
            <person name="Kiba T."/>
            <person name="Kim M.S."/>
            <person name="Koo N."/>
            <person name="Laohavisit A."/>
            <person name="Lee Y.H."/>
            <person name="Lumba S."/>
            <person name="McCourt P."/>
            <person name="Mortimer J.C."/>
            <person name="Mutuku J.M."/>
            <person name="Nomura T."/>
            <person name="Sasaki-Sekimoto Y."/>
            <person name="Seto Y."/>
            <person name="Wang Y."/>
            <person name="Wakatake T."/>
            <person name="Sakakibara H."/>
            <person name="Demura T."/>
            <person name="Yamaguchi S."/>
            <person name="Yoneyama K."/>
            <person name="Manabe R.I."/>
            <person name="Nelson D.C."/>
            <person name="Schulman A.H."/>
            <person name="Timko M.P."/>
            <person name="dePamphilis C.W."/>
            <person name="Choi D."/>
            <person name="Shirasu K."/>
        </authorList>
    </citation>
    <scope>NUCLEOTIDE SEQUENCE [LARGE SCALE GENOMIC DNA]</scope>
    <source>
        <strain evidence="6">cv. UVA1</strain>
    </source>
</reference>
<keyword evidence="4" id="KW-0812">Transmembrane</keyword>
<sequence>MLSDKDQTISHSGNGRYNTPPDAELLAGVGSGGGGADFRRKKRNKCLLFIFLFAIFQTGVILIFSLTVMKVRTPKLRLRSAALSNLAAGTPANPLLRASITADLSLRNPNFGQYKFHNTTVEFFYSGGTAGRAAMRGSSVGWRSTRRIGFNVDLDLPASDELARELSTGIVTIDFRAQMKGRVDLIFVMRKKRSTAMNCSVEVVIATRAIGDIKC</sequence>
<keyword evidence="4" id="KW-1133">Transmembrane helix</keyword>
<name>A0A5A7PNZ6_STRAF</name>
<dbReference type="Proteomes" id="UP000325081">
    <property type="component" value="Unassembled WGS sequence"/>
</dbReference>
<keyword evidence="6" id="KW-1185">Reference proteome</keyword>
<dbReference type="AlphaFoldDB" id="A0A5A7PNZ6"/>
<evidence type="ECO:0000313" key="6">
    <source>
        <dbReference type="Proteomes" id="UP000325081"/>
    </source>
</evidence>
<feature type="region of interest" description="Disordered" evidence="3">
    <location>
        <begin position="1"/>
        <end position="20"/>
    </location>
</feature>
<proteinExistence type="predicted"/>
<evidence type="ECO:0000256" key="3">
    <source>
        <dbReference type="SAM" id="MobiDB-lite"/>
    </source>
</evidence>
<evidence type="ECO:0000256" key="4">
    <source>
        <dbReference type="SAM" id="Phobius"/>
    </source>
</evidence>
<evidence type="ECO:0000256" key="2">
    <source>
        <dbReference type="ARBA" id="ARBA00023136"/>
    </source>
</evidence>
<comment type="subcellular location">
    <subcellularLocation>
        <location evidence="1">Membrane</location>
    </subcellularLocation>
</comment>
<organism evidence="5 6">
    <name type="scientific">Striga asiatica</name>
    <name type="common">Asiatic witchweed</name>
    <name type="synonym">Buchnera asiatica</name>
    <dbReference type="NCBI Taxonomy" id="4170"/>
    <lineage>
        <taxon>Eukaryota</taxon>
        <taxon>Viridiplantae</taxon>
        <taxon>Streptophyta</taxon>
        <taxon>Embryophyta</taxon>
        <taxon>Tracheophyta</taxon>
        <taxon>Spermatophyta</taxon>
        <taxon>Magnoliopsida</taxon>
        <taxon>eudicotyledons</taxon>
        <taxon>Gunneridae</taxon>
        <taxon>Pentapetalae</taxon>
        <taxon>asterids</taxon>
        <taxon>lamiids</taxon>
        <taxon>Lamiales</taxon>
        <taxon>Orobanchaceae</taxon>
        <taxon>Buchnereae</taxon>
        <taxon>Striga</taxon>
    </lineage>
</organism>
<comment type="caution">
    <text evidence="5">The sequence shown here is derived from an EMBL/GenBank/DDBJ whole genome shotgun (WGS) entry which is preliminary data.</text>
</comment>
<dbReference type="GO" id="GO:0016020">
    <property type="term" value="C:membrane"/>
    <property type="evidence" value="ECO:0007669"/>
    <property type="project" value="UniProtKB-SubCell"/>
</dbReference>
<evidence type="ECO:0000256" key="1">
    <source>
        <dbReference type="ARBA" id="ARBA00004370"/>
    </source>
</evidence>
<keyword evidence="2 4" id="KW-0472">Membrane</keyword>
<dbReference type="GO" id="GO:0098542">
    <property type="term" value="P:defense response to other organism"/>
    <property type="evidence" value="ECO:0007669"/>
    <property type="project" value="InterPro"/>
</dbReference>
<feature type="transmembrane region" description="Helical" evidence="4">
    <location>
        <begin position="46"/>
        <end position="69"/>
    </location>
</feature>